<keyword evidence="2" id="KW-1185">Reference proteome</keyword>
<evidence type="ECO:0000313" key="2">
    <source>
        <dbReference type="Proteomes" id="UP001162992"/>
    </source>
</evidence>
<protein>
    <submittedName>
        <fullName evidence="1">Uncharacterized protein</fullName>
    </submittedName>
</protein>
<sequence length="161" mass="17688">MNASFYHKRTTHKGEMAMAMAMGVAHCFSSSTLSPFALYAGASKPGCCSKALSVSIPKPASGFSNISLNLAPSPFLPTTRNCRKPQERAIVVCKLKTHKASAKRFTVTGSGKIVRRKAGKQHLLRKKNAKRRNRLSHKTDVDKSDYNNVIGALPYLKVVRR</sequence>
<dbReference type="Proteomes" id="UP001162992">
    <property type="component" value="Chromosome 23"/>
</dbReference>
<evidence type="ECO:0000313" key="1">
    <source>
        <dbReference type="EMBL" id="KAJ7515035.1"/>
    </source>
</evidence>
<comment type="caution">
    <text evidence="1">The sequence shown here is derived from an EMBL/GenBank/DDBJ whole genome shotgun (WGS) entry which is preliminary data.</text>
</comment>
<accession>A0ACC2ABW2</accession>
<gene>
    <name evidence="1" type="ORF">O6H91_23G068900</name>
</gene>
<dbReference type="EMBL" id="CM055114">
    <property type="protein sequence ID" value="KAJ7515035.1"/>
    <property type="molecule type" value="Genomic_DNA"/>
</dbReference>
<reference evidence="2" key="1">
    <citation type="journal article" date="2024" name="Proc. Natl. Acad. Sci. U.S.A.">
        <title>Extraordinary preservation of gene collinearity over three hundred million years revealed in homosporous lycophytes.</title>
        <authorList>
            <person name="Li C."/>
            <person name="Wickell D."/>
            <person name="Kuo L.Y."/>
            <person name="Chen X."/>
            <person name="Nie B."/>
            <person name="Liao X."/>
            <person name="Peng D."/>
            <person name="Ji J."/>
            <person name="Jenkins J."/>
            <person name="Williams M."/>
            <person name="Shu S."/>
            <person name="Plott C."/>
            <person name="Barry K."/>
            <person name="Rajasekar S."/>
            <person name="Grimwood J."/>
            <person name="Han X."/>
            <person name="Sun S."/>
            <person name="Hou Z."/>
            <person name="He W."/>
            <person name="Dai G."/>
            <person name="Sun C."/>
            <person name="Schmutz J."/>
            <person name="Leebens-Mack J.H."/>
            <person name="Li F.W."/>
            <person name="Wang L."/>
        </authorList>
    </citation>
    <scope>NUCLEOTIDE SEQUENCE [LARGE SCALE GENOMIC DNA]</scope>
    <source>
        <strain evidence="2">cv. PW_Plant_1</strain>
    </source>
</reference>
<name>A0ACC2ABW2_DIPCM</name>
<proteinExistence type="predicted"/>
<organism evidence="1 2">
    <name type="scientific">Diphasiastrum complanatum</name>
    <name type="common">Issler's clubmoss</name>
    <name type="synonym">Lycopodium complanatum</name>
    <dbReference type="NCBI Taxonomy" id="34168"/>
    <lineage>
        <taxon>Eukaryota</taxon>
        <taxon>Viridiplantae</taxon>
        <taxon>Streptophyta</taxon>
        <taxon>Embryophyta</taxon>
        <taxon>Tracheophyta</taxon>
        <taxon>Lycopodiopsida</taxon>
        <taxon>Lycopodiales</taxon>
        <taxon>Lycopodiaceae</taxon>
        <taxon>Lycopodioideae</taxon>
        <taxon>Diphasiastrum</taxon>
    </lineage>
</organism>